<sequence length="450" mass="51246">MVNIKLRSSIIKATDARLRTDNWQYIIEVCDIVKEDPEDNGQQAIDIIEKRLEQTDANVIMRTLSLIVSLAENCGSRLQQCISSKKFTGILWNLIDEKNIHLTLKKEIAKVVEQLSESFKSDPSLKSMHDLYKKIKKANPYLYEQSKSLPPKTERTTTSVEKEDKELEEALKLSLTEYEQQKQQQEQPTTAVTTATTNNLSEEPQYQQPQPQQPNIIRKVRALYDLSSPEADELSFVKGDVITVLEQVYKDWWRGTLRGNTGIFPLNYVTPISDPTPQELQMENERTTAILQQRNDVDQLHSILKSNSNTNDPSSITQNPEINDIYGGVTPLRPQITRLIGKYAQEKDDLTSLHQILGNAELTYNRLLDRAANSYNTSNPMAYGSAQPPPLPGTGYAQSNFQNPMNSQAHSFGPSVQNSAQYQQNYYPQDPHQNVTSYQEPSYRDQNGRY</sequence>
<dbReference type="GO" id="GO:1903319">
    <property type="term" value="P:positive regulation of protein maturation"/>
    <property type="evidence" value="ECO:0007669"/>
    <property type="project" value="EnsemblFungi"/>
</dbReference>
<feature type="compositionally biased region" description="Basic and acidic residues" evidence="8">
    <location>
        <begin position="152"/>
        <end position="166"/>
    </location>
</feature>
<dbReference type="GO" id="GO:0043328">
    <property type="term" value="P:protein transport to vacuole involved in ubiquitin-dependent protein catabolic process via the multivesicular body sorting pathway"/>
    <property type="evidence" value="ECO:0007669"/>
    <property type="project" value="TreeGrafter"/>
</dbReference>
<dbReference type="AlphaFoldDB" id="G0V6H3"/>
<proteinExistence type="inferred from homology"/>
<comment type="similarity">
    <text evidence="2">Belongs to the STAM family.</text>
</comment>
<dbReference type="Gene3D" id="2.30.30.40">
    <property type="entry name" value="SH3 Domains"/>
    <property type="match status" value="1"/>
</dbReference>
<evidence type="ECO:0000256" key="4">
    <source>
        <dbReference type="ARBA" id="ARBA00018978"/>
    </source>
</evidence>
<dbReference type="Pfam" id="PF00790">
    <property type="entry name" value="VHS"/>
    <property type="match status" value="1"/>
</dbReference>
<evidence type="ECO:0000256" key="3">
    <source>
        <dbReference type="ARBA" id="ARBA00017923"/>
    </source>
</evidence>
<feature type="domain" description="SH3" evidence="9">
    <location>
        <begin position="215"/>
        <end position="274"/>
    </location>
</feature>
<keyword evidence="5 7" id="KW-0728">SH3 domain</keyword>
<dbReference type="GO" id="GO:0005774">
    <property type="term" value="C:vacuolar membrane"/>
    <property type="evidence" value="ECO:0007669"/>
    <property type="project" value="EnsemblFungi"/>
</dbReference>
<feature type="domain" description="VHS" evidence="10">
    <location>
        <begin position="13"/>
        <end position="143"/>
    </location>
</feature>
<dbReference type="InterPro" id="IPR050670">
    <property type="entry name" value="STAM"/>
</dbReference>
<dbReference type="InterPro" id="IPR036028">
    <property type="entry name" value="SH3-like_dom_sf"/>
</dbReference>
<dbReference type="GeneID" id="96900550"/>
<dbReference type="PROSITE" id="PS50179">
    <property type="entry name" value="VHS"/>
    <property type="match status" value="1"/>
</dbReference>
<dbReference type="STRING" id="1064592.G0V6H3"/>
<evidence type="ECO:0000313" key="11">
    <source>
        <dbReference type="EMBL" id="CCC67066.1"/>
    </source>
</evidence>
<keyword evidence="6" id="KW-0967">Endosome</keyword>
<dbReference type="SUPFAM" id="SSF48464">
    <property type="entry name" value="ENTH/VHS domain"/>
    <property type="match status" value="1"/>
</dbReference>
<evidence type="ECO:0000259" key="9">
    <source>
        <dbReference type="PROSITE" id="PS50002"/>
    </source>
</evidence>
<dbReference type="SMART" id="SM00326">
    <property type="entry name" value="SH3"/>
    <property type="match status" value="1"/>
</dbReference>
<dbReference type="OMA" id="QVYRDWW"/>
<dbReference type="eggNOG" id="KOG2199">
    <property type="taxonomic scope" value="Eukaryota"/>
</dbReference>
<feature type="compositionally biased region" description="Polar residues" evidence="8">
    <location>
        <begin position="396"/>
        <end position="440"/>
    </location>
</feature>
<dbReference type="Gene3D" id="1.25.40.90">
    <property type="match status" value="1"/>
</dbReference>
<dbReference type="HOGENOM" id="CLU_010104_2_0_1"/>
<evidence type="ECO:0000256" key="2">
    <source>
        <dbReference type="ARBA" id="ARBA00009666"/>
    </source>
</evidence>
<dbReference type="GO" id="GO:0016237">
    <property type="term" value="P:microautophagy"/>
    <property type="evidence" value="ECO:0007669"/>
    <property type="project" value="EnsemblFungi"/>
</dbReference>
<dbReference type="GO" id="GO:0010008">
    <property type="term" value="C:endosome membrane"/>
    <property type="evidence" value="ECO:0007669"/>
    <property type="project" value="UniProtKB-SubCell"/>
</dbReference>
<dbReference type="FunCoup" id="G0V6H3">
    <property type="interactions" value="396"/>
</dbReference>
<evidence type="ECO:0000313" key="12">
    <source>
        <dbReference type="Proteomes" id="UP000001640"/>
    </source>
</evidence>
<dbReference type="SUPFAM" id="SSF50044">
    <property type="entry name" value="SH3-domain"/>
    <property type="match status" value="1"/>
</dbReference>
<dbReference type="GO" id="GO:0046982">
    <property type="term" value="F:protein heterodimerization activity"/>
    <property type="evidence" value="ECO:0007669"/>
    <property type="project" value="EnsemblFungi"/>
</dbReference>
<evidence type="ECO:0000256" key="1">
    <source>
        <dbReference type="ARBA" id="ARBA00004125"/>
    </source>
</evidence>
<dbReference type="GO" id="GO:0043130">
    <property type="term" value="F:ubiquitin binding"/>
    <property type="evidence" value="ECO:0007669"/>
    <property type="project" value="EnsemblFungi"/>
</dbReference>
<feature type="region of interest" description="Disordered" evidence="8">
    <location>
        <begin position="379"/>
        <end position="450"/>
    </location>
</feature>
<dbReference type="GO" id="GO:0019904">
    <property type="term" value="F:protein domain specific binding"/>
    <property type="evidence" value="ECO:0007669"/>
    <property type="project" value="EnsemblFungi"/>
</dbReference>
<dbReference type="RefSeq" id="XP_003673452.1">
    <property type="nucleotide sequence ID" value="XM_003673404.1"/>
</dbReference>
<dbReference type="CDD" id="cd16978">
    <property type="entry name" value="VHS_HSE1"/>
    <property type="match status" value="1"/>
</dbReference>
<evidence type="ECO:0000256" key="7">
    <source>
        <dbReference type="PROSITE-ProRule" id="PRU00192"/>
    </source>
</evidence>
<dbReference type="InterPro" id="IPR002014">
    <property type="entry name" value="VHS_dom"/>
</dbReference>
<reference key="2">
    <citation type="submission" date="2011-08" db="EMBL/GenBank/DDBJ databases">
        <title>Genome sequence of Naumovozyma castellii.</title>
        <authorList>
            <person name="Gordon J.L."/>
            <person name="Armisen D."/>
            <person name="Proux-Wera E."/>
            <person name="OhEigeartaigh S.S."/>
            <person name="Byrne K.P."/>
            <person name="Wolfe K.H."/>
        </authorList>
    </citation>
    <scope>NUCLEOTIDE SEQUENCE</scope>
    <source>
        <strain>Type strain:CBS 4309</strain>
    </source>
</reference>
<dbReference type="KEGG" id="ncs:NCAS_0A05080"/>
<dbReference type="Proteomes" id="UP000001640">
    <property type="component" value="Chromosome 1"/>
</dbReference>
<dbReference type="EMBL" id="HE576752">
    <property type="protein sequence ID" value="CCC67066.1"/>
    <property type="molecule type" value="Genomic_DNA"/>
</dbReference>
<dbReference type="GO" id="GO:0006623">
    <property type="term" value="P:protein targeting to vacuole"/>
    <property type="evidence" value="ECO:0007669"/>
    <property type="project" value="EnsemblFungi"/>
</dbReference>
<evidence type="ECO:0000259" key="10">
    <source>
        <dbReference type="PROSITE" id="PS50179"/>
    </source>
</evidence>
<gene>
    <name evidence="11" type="primary">NCAS0A05080</name>
    <name evidence="11" type="ordered locus">NCAS_0A05080</name>
</gene>
<evidence type="ECO:0000256" key="6">
    <source>
        <dbReference type="ARBA" id="ARBA00022753"/>
    </source>
</evidence>
<dbReference type="InterPro" id="IPR008942">
    <property type="entry name" value="ENTH_VHS"/>
</dbReference>
<dbReference type="OrthoDB" id="10255964at2759"/>
<accession>G0V6H3</accession>
<dbReference type="Pfam" id="PF00018">
    <property type="entry name" value="SH3_1"/>
    <property type="match status" value="1"/>
</dbReference>
<dbReference type="PRINTS" id="PR00452">
    <property type="entry name" value="SH3DOMAIN"/>
</dbReference>
<name>G0V6H3_NAUCA</name>
<reference evidence="11 12" key="1">
    <citation type="journal article" date="2011" name="Proc. Natl. Acad. Sci. U.S.A.">
        <title>Evolutionary erosion of yeast sex chromosomes by mating-type switching accidents.</title>
        <authorList>
            <person name="Gordon J.L."/>
            <person name="Armisen D."/>
            <person name="Proux-Wera E."/>
            <person name="Oheigeartaigh S.S."/>
            <person name="Byrne K.P."/>
            <person name="Wolfe K.H."/>
        </authorList>
    </citation>
    <scope>NUCLEOTIDE SEQUENCE [LARGE SCALE GENOMIC DNA]</scope>
    <source>
        <strain evidence="12">ATCC 76901 / BCRC 22586 / CBS 4309 / NBRC 1992 / NRRL Y-12630</strain>
    </source>
</reference>
<dbReference type="InterPro" id="IPR001452">
    <property type="entry name" value="SH3_domain"/>
</dbReference>
<dbReference type="GO" id="GO:0033565">
    <property type="term" value="C:ESCRT-0 complex"/>
    <property type="evidence" value="ECO:0007669"/>
    <property type="project" value="EnsemblFungi"/>
</dbReference>
<dbReference type="FunFam" id="2.30.30.40:FF:000072">
    <property type="entry name" value="Unconventional Myosin IB"/>
    <property type="match status" value="1"/>
</dbReference>
<organism evidence="11 12">
    <name type="scientific">Naumovozyma castellii</name>
    <name type="common">Yeast</name>
    <name type="synonym">Saccharomyces castellii</name>
    <dbReference type="NCBI Taxonomy" id="27288"/>
    <lineage>
        <taxon>Eukaryota</taxon>
        <taxon>Fungi</taxon>
        <taxon>Dikarya</taxon>
        <taxon>Ascomycota</taxon>
        <taxon>Saccharomycotina</taxon>
        <taxon>Saccharomycetes</taxon>
        <taxon>Saccharomycetales</taxon>
        <taxon>Saccharomycetaceae</taxon>
        <taxon>Naumovozyma</taxon>
    </lineage>
</organism>
<dbReference type="GO" id="GO:1904669">
    <property type="term" value="P:ATP export"/>
    <property type="evidence" value="ECO:0007669"/>
    <property type="project" value="EnsemblFungi"/>
</dbReference>
<dbReference type="SMART" id="SM00288">
    <property type="entry name" value="VHS"/>
    <property type="match status" value="1"/>
</dbReference>
<dbReference type="PANTHER" id="PTHR45929:SF3">
    <property type="entry name" value="JAK PATHWAY SIGNAL TRANSDUCTION ADAPTOR MOLECULE"/>
    <property type="match status" value="1"/>
</dbReference>
<dbReference type="PROSITE" id="PS50002">
    <property type="entry name" value="SH3"/>
    <property type="match status" value="1"/>
</dbReference>
<protein>
    <recommendedName>
        <fullName evidence="3">Class E vacuolar protein-sorting machinery protein HSE1</fullName>
    </recommendedName>
    <alternativeName>
        <fullName evidence="4">Class E vacuolar protein-sorting machinery protein hse1</fullName>
    </alternativeName>
</protein>
<keyword evidence="12" id="KW-1185">Reference proteome</keyword>
<feature type="region of interest" description="Disordered" evidence="8">
    <location>
        <begin position="143"/>
        <end position="166"/>
    </location>
</feature>
<dbReference type="InParanoid" id="G0V6H3"/>
<comment type="subcellular location">
    <subcellularLocation>
        <location evidence="1">Endosome membrane</location>
        <topology evidence="1">Peripheral membrane protein</topology>
        <orientation evidence="1">Cytoplasmic side</orientation>
    </subcellularLocation>
</comment>
<dbReference type="Gene3D" id="1.20.5.1940">
    <property type="match status" value="1"/>
</dbReference>
<dbReference type="GO" id="GO:0035091">
    <property type="term" value="F:phosphatidylinositol binding"/>
    <property type="evidence" value="ECO:0007669"/>
    <property type="project" value="InterPro"/>
</dbReference>
<evidence type="ECO:0000256" key="5">
    <source>
        <dbReference type="ARBA" id="ARBA00022443"/>
    </source>
</evidence>
<evidence type="ECO:0000256" key="8">
    <source>
        <dbReference type="SAM" id="MobiDB-lite"/>
    </source>
</evidence>
<dbReference type="PANTHER" id="PTHR45929">
    <property type="entry name" value="JAK PATHWAY SIGNAL TRANSDUCTION ADAPTOR MOLECULE"/>
    <property type="match status" value="1"/>
</dbReference>
<dbReference type="GO" id="GO:0009306">
    <property type="term" value="P:protein secretion"/>
    <property type="evidence" value="ECO:0007669"/>
    <property type="project" value="EnsemblFungi"/>
</dbReference>